<keyword evidence="2" id="KW-1185">Reference proteome</keyword>
<evidence type="ECO:0000313" key="1">
    <source>
        <dbReference type="EMBL" id="KAB0797269.1"/>
    </source>
</evidence>
<sequence length="85" mass="9984">MQRWLDDKNVPYTKKMTKLELYEVIKRHRSQSDTKNVIQSACEHSKKLESQFMESEHVLDISVNDVIIDLGEDDSNESDFCFSDD</sequence>
<reference evidence="1 2" key="1">
    <citation type="journal article" date="2018" name="Elife">
        <title>Firefly genomes illuminate parallel origins of bioluminescence in beetles.</title>
        <authorList>
            <person name="Fallon T.R."/>
            <person name="Lower S.E."/>
            <person name="Chang C.H."/>
            <person name="Bessho-Uehara M."/>
            <person name="Martin G.J."/>
            <person name="Bewick A.J."/>
            <person name="Behringer M."/>
            <person name="Debat H.J."/>
            <person name="Wong I."/>
            <person name="Day J.C."/>
            <person name="Suvorov A."/>
            <person name="Silva C.J."/>
            <person name="Stanger-Hall K.F."/>
            <person name="Hall D.W."/>
            <person name="Schmitz R.J."/>
            <person name="Nelson D.R."/>
            <person name="Lewis S.M."/>
            <person name="Shigenobu S."/>
            <person name="Bybee S.M."/>
            <person name="Larracuente A.M."/>
            <person name="Oba Y."/>
            <person name="Weng J.K."/>
        </authorList>
    </citation>
    <scope>NUCLEOTIDE SEQUENCE [LARGE SCALE GENOMIC DNA]</scope>
    <source>
        <strain evidence="1">1611_PpyrPB1</strain>
        <tissue evidence="1">Whole body</tissue>
    </source>
</reference>
<dbReference type="EMBL" id="VVIM01000006">
    <property type="protein sequence ID" value="KAB0797269.1"/>
    <property type="molecule type" value="Genomic_DNA"/>
</dbReference>
<evidence type="ECO:0000313" key="2">
    <source>
        <dbReference type="Proteomes" id="UP000327044"/>
    </source>
</evidence>
<accession>A0A5N4AIZ7</accession>
<proteinExistence type="predicted"/>
<protein>
    <submittedName>
        <fullName evidence="1">Uncharacterized protein</fullName>
    </submittedName>
</protein>
<comment type="caution">
    <text evidence="1">The sequence shown here is derived from an EMBL/GenBank/DDBJ whole genome shotgun (WGS) entry which is preliminary data.</text>
</comment>
<dbReference type="InParanoid" id="A0A5N4AIZ7"/>
<gene>
    <name evidence="1" type="ORF">PPYR_08263</name>
</gene>
<dbReference type="Proteomes" id="UP000327044">
    <property type="component" value="Unassembled WGS sequence"/>
</dbReference>
<name>A0A5N4AIZ7_PHOPY</name>
<dbReference type="AlphaFoldDB" id="A0A5N4AIZ7"/>
<organism evidence="1 2">
    <name type="scientific">Photinus pyralis</name>
    <name type="common">Common eastern firefly</name>
    <name type="synonym">Lampyris pyralis</name>
    <dbReference type="NCBI Taxonomy" id="7054"/>
    <lineage>
        <taxon>Eukaryota</taxon>
        <taxon>Metazoa</taxon>
        <taxon>Ecdysozoa</taxon>
        <taxon>Arthropoda</taxon>
        <taxon>Hexapoda</taxon>
        <taxon>Insecta</taxon>
        <taxon>Pterygota</taxon>
        <taxon>Neoptera</taxon>
        <taxon>Endopterygota</taxon>
        <taxon>Coleoptera</taxon>
        <taxon>Polyphaga</taxon>
        <taxon>Elateriformia</taxon>
        <taxon>Elateroidea</taxon>
        <taxon>Lampyridae</taxon>
        <taxon>Lampyrinae</taxon>
        <taxon>Photinus</taxon>
    </lineage>
</organism>